<sequence>MTLVVLAFGTGWGVTQANDRDELYLAAGACIVSLGLLALITPGALATYGIGRHPGPRATAVALLVMAVGFFLVFFGRDAIDTARSSRAFAAPWVCLGGSILMVVVAAVMIVNRPETPFEREEREAAYARRRAAELADREKGDG</sequence>
<dbReference type="AlphaFoldDB" id="A0A941HZM2"/>
<accession>A0A941HZM2</accession>
<keyword evidence="1" id="KW-0812">Transmembrane</keyword>
<evidence type="ECO:0000256" key="1">
    <source>
        <dbReference type="SAM" id="Phobius"/>
    </source>
</evidence>
<dbReference type="Proteomes" id="UP000677016">
    <property type="component" value="Unassembled WGS sequence"/>
</dbReference>
<feature type="transmembrane region" description="Helical" evidence="1">
    <location>
        <begin position="23"/>
        <end position="46"/>
    </location>
</feature>
<feature type="transmembrane region" description="Helical" evidence="1">
    <location>
        <begin position="88"/>
        <end position="111"/>
    </location>
</feature>
<comment type="caution">
    <text evidence="2">The sequence shown here is derived from an EMBL/GenBank/DDBJ whole genome shotgun (WGS) entry which is preliminary data.</text>
</comment>
<feature type="transmembrane region" description="Helical" evidence="1">
    <location>
        <begin position="58"/>
        <end position="76"/>
    </location>
</feature>
<dbReference type="EMBL" id="JAGSNF010000009">
    <property type="protein sequence ID" value="MBR7743122.1"/>
    <property type="molecule type" value="Genomic_DNA"/>
</dbReference>
<dbReference type="RefSeq" id="WP_211602384.1">
    <property type="nucleotide sequence ID" value="NZ_JAGSNF010000009.1"/>
</dbReference>
<evidence type="ECO:0000313" key="3">
    <source>
        <dbReference type="Proteomes" id="UP000677016"/>
    </source>
</evidence>
<keyword evidence="3" id="KW-1185">Reference proteome</keyword>
<evidence type="ECO:0000313" key="2">
    <source>
        <dbReference type="EMBL" id="MBR7743122.1"/>
    </source>
</evidence>
<name>A0A941HZM2_9MICO</name>
<keyword evidence="1" id="KW-1133">Transmembrane helix</keyword>
<protein>
    <submittedName>
        <fullName evidence="2">Uncharacterized protein</fullName>
    </submittedName>
</protein>
<keyword evidence="1" id="KW-0472">Membrane</keyword>
<reference evidence="2" key="1">
    <citation type="submission" date="2021-04" db="EMBL/GenBank/DDBJ databases">
        <title>Phycicoccus avicenniae sp. nov., a novel endophytic actinomycetes isolated from branch of Avicennia mariana.</title>
        <authorList>
            <person name="Tuo L."/>
        </authorList>
    </citation>
    <scope>NUCLEOTIDE SEQUENCE</scope>
    <source>
        <strain evidence="2">BSK3Z-2</strain>
    </source>
</reference>
<gene>
    <name evidence="2" type="ORF">KC207_07445</name>
</gene>
<organism evidence="2 3">
    <name type="scientific">Phycicoccus avicenniae</name>
    <dbReference type="NCBI Taxonomy" id="2828860"/>
    <lineage>
        <taxon>Bacteria</taxon>
        <taxon>Bacillati</taxon>
        <taxon>Actinomycetota</taxon>
        <taxon>Actinomycetes</taxon>
        <taxon>Micrococcales</taxon>
        <taxon>Intrasporangiaceae</taxon>
        <taxon>Phycicoccus</taxon>
    </lineage>
</organism>
<proteinExistence type="predicted"/>